<dbReference type="Proteomes" id="UP000320693">
    <property type="component" value="Unassembled WGS sequence"/>
</dbReference>
<organism evidence="1 2">
    <name type="scientific">Pseudonocardia saturnea</name>
    <dbReference type="NCBI Taxonomy" id="33909"/>
    <lineage>
        <taxon>Bacteria</taxon>
        <taxon>Bacillati</taxon>
        <taxon>Actinomycetota</taxon>
        <taxon>Actinomycetes</taxon>
        <taxon>Pseudonocardiales</taxon>
        <taxon>Pseudonocardiaceae</taxon>
        <taxon>Pseudonocardia</taxon>
    </lineage>
</organism>
<dbReference type="EMBL" id="BJNH01000135">
    <property type="protein sequence ID" value="GEC29540.1"/>
    <property type="molecule type" value="Genomic_DNA"/>
</dbReference>
<comment type="caution">
    <text evidence="1">The sequence shown here is derived from an EMBL/GenBank/DDBJ whole genome shotgun (WGS) entry which is preliminary data.</text>
</comment>
<gene>
    <name evidence="1" type="ORF">PSA01_65690</name>
</gene>
<reference evidence="1 2" key="1">
    <citation type="submission" date="2019-06" db="EMBL/GenBank/DDBJ databases">
        <title>Whole genome shotgun sequence of Pseudonocardia saturnea NBRC 14499.</title>
        <authorList>
            <person name="Hosoyama A."/>
            <person name="Uohara A."/>
            <person name="Ohji S."/>
            <person name="Ichikawa N."/>
        </authorList>
    </citation>
    <scope>NUCLEOTIDE SEQUENCE [LARGE SCALE GENOMIC DNA]</scope>
    <source>
        <strain evidence="1 2">NBRC 14499</strain>
    </source>
</reference>
<protein>
    <submittedName>
        <fullName evidence="1">Uncharacterized protein</fullName>
    </submittedName>
</protein>
<keyword evidence="2" id="KW-1185">Reference proteome</keyword>
<sequence length="86" mass="9042">MLGALGTGEADQFGLVAANSAHAEAVIMHFDPATAEVREFEHLTRAAHPDRCRRAGTPAALAQRSARSLEAVMSDLAEVETAGRAN</sequence>
<proteinExistence type="predicted"/>
<name>A0ABQ0S9E7_9PSEU</name>
<evidence type="ECO:0000313" key="1">
    <source>
        <dbReference type="EMBL" id="GEC29540.1"/>
    </source>
</evidence>
<accession>A0ABQ0S9E7</accession>
<evidence type="ECO:0000313" key="2">
    <source>
        <dbReference type="Proteomes" id="UP000320693"/>
    </source>
</evidence>